<dbReference type="GO" id="GO:0016620">
    <property type="term" value="F:oxidoreductase activity, acting on the aldehyde or oxo group of donors, NAD or NADP as acceptor"/>
    <property type="evidence" value="ECO:0007669"/>
    <property type="project" value="InterPro"/>
</dbReference>
<dbReference type="InterPro" id="IPR015590">
    <property type="entry name" value="Aldehyde_DH_dom"/>
</dbReference>
<dbReference type="InterPro" id="IPR016163">
    <property type="entry name" value="Ald_DH_C"/>
</dbReference>
<dbReference type="InterPro" id="IPR016162">
    <property type="entry name" value="Ald_DH_N"/>
</dbReference>
<comment type="similarity">
    <text evidence="1">Belongs to the aldehyde dehydrogenase family.</text>
</comment>
<protein>
    <submittedName>
        <fullName evidence="5">Aldehyde dehydrogenase</fullName>
    </submittedName>
</protein>
<comment type="subunit">
    <text evidence="2">Homotetramer.</text>
</comment>
<accession>A0A3N6LIW1</accession>
<dbReference type="Gene3D" id="3.40.605.10">
    <property type="entry name" value="Aldehyde Dehydrogenase, Chain A, domain 1"/>
    <property type="match status" value="1"/>
</dbReference>
<evidence type="ECO:0000313" key="5">
    <source>
        <dbReference type="EMBL" id="RQG87926.1"/>
    </source>
</evidence>
<evidence type="ECO:0000256" key="3">
    <source>
        <dbReference type="ARBA" id="ARBA00023002"/>
    </source>
</evidence>
<feature type="domain" description="Aldehyde dehydrogenase" evidence="4">
    <location>
        <begin position="19"/>
        <end position="469"/>
    </location>
</feature>
<dbReference type="Proteomes" id="UP000273828">
    <property type="component" value="Unassembled WGS sequence"/>
</dbReference>
<evidence type="ECO:0000256" key="2">
    <source>
        <dbReference type="ARBA" id="ARBA00011881"/>
    </source>
</evidence>
<dbReference type="Gene3D" id="3.40.309.10">
    <property type="entry name" value="Aldehyde Dehydrogenase, Chain A, domain 2"/>
    <property type="match status" value="1"/>
</dbReference>
<evidence type="ECO:0000259" key="4">
    <source>
        <dbReference type="Pfam" id="PF00171"/>
    </source>
</evidence>
<dbReference type="InterPro" id="IPR016161">
    <property type="entry name" value="Ald_DH/histidinol_DH"/>
</dbReference>
<keyword evidence="6" id="KW-1185">Reference proteome</keyword>
<reference evidence="5 6" key="1">
    <citation type="submission" date="2018-10" db="EMBL/GenBank/DDBJ databases">
        <title>Natrarchaeobius chitinivorans gen. nov., sp. nov., and Natrarchaeobius haloalkaliphilus sp. nov., alkaliphilic, chitin-utilizing haloarchaea from hypersaline alkaline lakes.</title>
        <authorList>
            <person name="Sorokin D.Y."/>
            <person name="Elcheninov A.G."/>
            <person name="Kostrikina N.A."/>
            <person name="Bale N.J."/>
            <person name="Sinninghe Damste J.S."/>
            <person name="Khijniak T.V."/>
            <person name="Kublanov I.V."/>
            <person name="Toshchakov S.V."/>
        </authorList>
    </citation>
    <scope>NUCLEOTIDE SEQUENCE [LARGE SCALE GENOMIC DNA]</scope>
    <source>
        <strain evidence="5 6">AArcht-Sl</strain>
    </source>
</reference>
<proteinExistence type="inferred from homology"/>
<name>A0A3N6LIW1_9EURY</name>
<evidence type="ECO:0000313" key="6">
    <source>
        <dbReference type="Proteomes" id="UP000273828"/>
    </source>
</evidence>
<dbReference type="SUPFAM" id="SSF53720">
    <property type="entry name" value="ALDH-like"/>
    <property type="match status" value="1"/>
</dbReference>
<dbReference type="AlphaFoldDB" id="A0A3N6LIW1"/>
<organism evidence="5 6">
    <name type="scientific">Natrarchaeobius halalkaliphilus</name>
    <dbReference type="NCBI Taxonomy" id="1679091"/>
    <lineage>
        <taxon>Archaea</taxon>
        <taxon>Methanobacteriati</taxon>
        <taxon>Methanobacteriota</taxon>
        <taxon>Stenosarchaea group</taxon>
        <taxon>Halobacteria</taxon>
        <taxon>Halobacteriales</taxon>
        <taxon>Natrialbaceae</taxon>
        <taxon>Natrarchaeobius</taxon>
    </lineage>
</organism>
<sequence length="474" mass="51055">MDIPNEWGLRIGGTEQFRSNTFEVANPATDERLSTVADASAEDATRAIETASTAFETWSEWDASERGRLLSRISERIRDDVDAIATLETLEVGRPLDHSRQRVEAAASFFEYYAGLADKIEGDTIDVPGDRLNYTIREPLGVTGHIIPWNSPILLGSRSIAPALVCGNTVVAKPSPEAPMTILRLAAICEEAGLPAGTINVVPDADAAAGKAITSDSRVAGVSFTGSPDGGKHVMKSAAEHVSHVDLELGGNTPCVVFPDADIEKVASEVVDCYHNAGQICYTISRFFVHGEVYSEFADALVQEIEALAIGPWTEEPDVGPVISAESQRRIDQYVTEAEENGARILAGGTVPRETGHFYEPTLVDGVSDSDSIVCDELFGPVKTLHEFSDEAEVVRRANDTVYGLYAVVYTKDIDRAHRLAGAMEAGAVAVNEFPLVFVQTPFGGYKESGIGRTKGRHAIENFTQVKNVTIGLE</sequence>
<comment type="caution">
    <text evidence="5">The sequence shown here is derived from an EMBL/GenBank/DDBJ whole genome shotgun (WGS) entry which is preliminary data.</text>
</comment>
<dbReference type="PANTHER" id="PTHR11699">
    <property type="entry name" value="ALDEHYDE DEHYDROGENASE-RELATED"/>
    <property type="match status" value="1"/>
</dbReference>
<dbReference type="Pfam" id="PF00171">
    <property type="entry name" value="Aldedh"/>
    <property type="match status" value="1"/>
</dbReference>
<dbReference type="RefSeq" id="WP_124179126.1">
    <property type="nucleotide sequence ID" value="NZ_REFY01000005.1"/>
</dbReference>
<evidence type="ECO:0000256" key="1">
    <source>
        <dbReference type="ARBA" id="ARBA00009986"/>
    </source>
</evidence>
<keyword evidence="3" id="KW-0560">Oxidoreductase</keyword>
<dbReference type="OrthoDB" id="6342at2157"/>
<dbReference type="FunFam" id="3.40.605.10:FF:000007">
    <property type="entry name" value="NAD/NADP-dependent betaine aldehyde dehydrogenase"/>
    <property type="match status" value="1"/>
</dbReference>
<gene>
    <name evidence="5" type="ORF">EA462_13775</name>
</gene>
<dbReference type="EMBL" id="REFY01000005">
    <property type="protein sequence ID" value="RQG87926.1"/>
    <property type="molecule type" value="Genomic_DNA"/>
</dbReference>